<evidence type="ECO:0000256" key="7">
    <source>
        <dbReference type="SAM" id="MobiDB-lite"/>
    </source>
</evidence>
<feature type="domain" description="Fork-head" evidence="8">
    <location>
        <begin position="73"/>
        <end position="175"/>
    </location>
</feature>
<dbReference type="SUPFAM" id="SSF46785">
    <property type="entry name" value="Winged helix' DNA-binding domain"/>
    <property type="match status" value="1"/>
</dbReference>
<evidence type="ECO:0000313" key="9">
    <source>
        <dbReference type="EMBL" id="KAG1309023.1"/>
    </source>
</evidence>
<evidence type="ECO:0000256" key="4">
    <source>
        <dbReference type="ARBA" id="ARBA00023163"/>
    </source>
</evidence>
<evidence type="ECO:0000256" key="5">
    <source>
        <dbReference type="ARBA" id="ARBA00023242"/>
    </source>
</evidence>
<dbReference type="InterPro" id="IPR001766">
    <property type="entry name" value="Fork_head_dom"/>
</dbReference>
<feature type="DNA-binding region" description="Fork-head" evidence="6">
    <location>
        <begin position="73"/>
        <end position="175"/>
    </location>
</feature>
<dbReference type="AlphaFoldDB" id="A0A9P6XAH9"/>
<dbReference type="SMART" id="SM00339">
    <property type="entry name" value="FH"/>
    <property type="match status" value="1"/>
</dbReference>
<dbReference type="OrthoDB" id="5954824at2759"/>
<dbReference type="EMBL" id="JAANQT010000697">
    <property type="protein sequence ID" value="KAG1309023.1"/>
    <property type="molecule type" value="Genomic_DNA"/>
</dbReference>
<comment type="caution">
    <text evidence="9">The sequence shown here is derived from an EMBL/GenBank/DDBJ whole genome shotgun (WGS) entry which is preliminary data.</text>
</comment>
<dbReference type="PROSITE" id="PS00658">
    <property type="entry name" value="FORK_HEAD_2"/>
    <property type="match status" value="1"/>
</dbReference>
<dbReference type="GO" id="GO:0005634">
    <property type="term" value="C:nucleus"/>
    <property type="evidence" value="ECO:0007669"/>
    <property type="project" value="UniProtKB-SubCell"/>
</dbReference>
<evidence type="ECO:0000259" key="8">
    <source>
        <dbReference type="PROSITE" id="PS50039"/>
    </source>
</evidence>
<evidence type="ECO:0000256" key="2">
    <source>
        <dbReference type="ARBA" id="ARBA00023015"/>
    </source>
</evidence>
<dbReference type="Pfam" id="PF00250">
    <property type="entry name" value="Forkhead"/>
    <property type="match status" value="1"/>
</dbReference>
<dbReference type="InterPro" id="IPR030456">
    <property type="entry name" value="TF_fork_head_CS_2"/>
</dbReference>
<dbReference type="Gene3D" id="1.10.10.10">
    <property type="entry name" value="Winged helix-like DNA-binding domain superfamily/Winged helix DNA-binding domain"/>
    <property type="match status" value="1"/>
</dbReference>
<keyword evidence="2" id="KW-0805">Transcription regulation</keyword>
<keyword evidence="10" id="KW-1185">Reference proteome</keyword>
<feature type="region of interest" description="Disordered" evidence="7">
    <location>
        <begin position="1"/>
        <end position="53"/>
    </location>
</feature>
<evidence type="ECO:0000256" key="1">
    <source>
        <dbReference type="ARBA" id="ARBA00004123"/>
    </source>
</evidence>
<evidence type="ECO:0000256" key="6">
    <source>
        <dbReference type="PROSITE-ProRule" id="PRU00089"/>
    </source>
</evidence>
<keyword evidence="4" id="KW-0804">Transcription</keyword>
<sequence>MSQFSIIRESPGREQKMTQSIRKQKSSELRFKIEPIGIQPEDDDDLDTCPSRTRPNWPRQINPWWKPADRREKPPYSYATLIAHAILCSKDGRLTLSDIYKWISEAYPFYQRSNKGWQNSIRHNLSLNKQWFTKLDRRPTQAHPGKGGYWTLQPMTEKQFVDNITQAGGHSRRHHDIGTFSSLCGPSKSGMTEDDYQPDCPNIHITRPEDYEIKKTKTTVSAPRMRSMGSSQEMPVVKAPKTDPKSFVLRFNSSDLNSNQKRLKKSTKRVMEEMMEPETIKKRKSVDVQEEDFYDKKDVIQNEILQDFWMHEPDQSQELLLTTEYNPFCFDPEAQNILEGLQAPAPHVISSHPDMKTIDLQLDSFEKSIHYPQSFSLDQISNPSFMDDLNNYSIDQYIDFDILDDKLPSDLLKDTNESFTTIMNSYWPDQTNPLF</sequence>
<dbReference type="Proteomes" id="UP000716291">
    <property type="component" value="Unassembled WGS sequence"/>
</dbReference>
<dbReference type="FunFam" id="1.10.10.10:FF:000260">
    <property type="entry name" value="Forkhead transcription factor (Sep1)"/>
    <property type="match status" value="1"/>
</dbReference>
<name>A0A9P6XAH9_RHIOR</name>
<dbReference type="PROSITE" id="PS50039">
    <property type="entry name" value="FORK_HEAD_3"/>
    <property type="match status" value="1"/>
</dbReference>
<keyword evidence="5 6" id="KW-0539">Nucleus</keyword>
<proteinExistence type="predicted"/>
<dbReference type="InterPro" id="IPR018122">
    <property type="entry name" value="TF_fork_head_CS_1"/>
</dbReference>
<accession>A0A9P6XAH9</accession>
<keyword evidence="3 6" id="KW-0238">DNA-binding</keyword>
<dbReference type="PRINTS" id="PR00053">
    <property type="entry name" value="FORKHEAD"/>
</dbReference>
<dbReference type="GO" id="GO:0043565">
    <property type="term" value="F:sequence-specific DNA binding"/>
    <property type="evidence" value="ECO:0007669"/>
    <property type="project" value="InterPro"/>
</dbReference>
<comment type="subcellular location">
    <subcellularLocation>
        <location evidence="1 6">Nucleus</location>
    </subcellularLocation>
</comment>
<evidence type="ECO:0000313" key="10">
    <source>
        <dbReference type="Proteomes" id="UP000716291"/>
    </source>
</evidence>
<organism evidence="9 10">
    <name type="scientific">Rhizopus oryzae</name>
    <name type="common">Mucormycosis agent</name>
    <name type="synonym">Rhizopus arrhizus var. delemar</name>
    <dbReference type="NCBI Taxonomy" id="64495"/>
    <lineage>
        <taxon>Eukaryota</taxon>
        <taxon>Fungi</taxon>
        <taxon>Fungi incertae sedis</taxon>
        <taxon>Mucoromycota</taxon>
        <taxon>Mucoromycotina</taxon>
        <taxon>Mucoromycetes</taxon>
        <taxon>Mucorales</taxon>
        <taxon>Mucorineae</taxon>
        <taxon>Rhizopodaceae</taxon>
        <taxon>Rhizopus</taxon>
    </lineage>
</organism>
<dbReference type="InterPro" id="IPR036388">
    <property type="entry name" value="WH-like_DNA-bd_sf"/>
</dbReference>
<dbReference type="PANTHER" id="PTHR45881">
    <property type="entry name" value="CHECKPOINT SUPPRESSOR 1-LIKE, ISOFORM A-RELATED"/>
    <property type="match status" value="1"/>
</dbReference>
<protein>
    <recommendedName>
        <fullName evidence="8">Fork-head domain-containing protein</fullName>
    </recommendedName>
</protein>
<dbReference type="GO" id="GO:0001228">
    <property type="term" value="F:DNA-binding transcription activator activity, RNA polymerase II-specific"/>
    <property type="evidence" value="ECO:0007669"/>
    <property type="project" value="UniProtKB-ARBA"/>
</dbReference>
<dbReference type="InterPro" id="IPR036390">
    <property type="entry name" value="WH_DNA-bd_sf"/>
</dbReference>
<gene>
    <name evidence="9" type="ORF">G6F64_005621</name>
</gene>
<reference evidence="9" key="1">
    <citation type="journal article" date="2020" name="Microb. Genom.">
        <title>Genetic diversity of clinical and environmental Mucorales isolates obtained from an investigation of mucormycosis cases among solid organ transplant recipients.</title>
        <authorList>
            <person name="Nguyen M.H."/>
            <person name="Kaul D."/>
            <person name="Muto C."/>
            <person name="Cheng S.J."/>
            <person name="Richter R.A."/>
            <person name="Bruno V.M."/>
            <person name="Liu G."/>
            <person name="Beyhan S."/>
            <person name="Sundermann A.J."/>
            <person name="Mounaud S."/>
            <person name="Pasculle A.W."/>
            <person name="Nierman W.C."/>
            <person name="Driscoll E."/>
            <person name="Cumbie R."/>
            <person name="Clancy C.J."/>
            <person name="Dupont C.L."/>
        </authorList>
    </citation>
    <scope>NUCLEOTIDE SEQUENCE</scope>
    <source>
        <strain evidence="9">GL11</strain>
    </source>
</reference>
<dbReference type="CDD" id="cd00059">
    <property type="entry name" value="FH_FOX"/>
    <property type="match status" value="1"/>
</dbReference>
<dbReference type="PROSITE" id="PS00657">
    <property type="entry name" value="FORK_HEAD_1"/>
    <property type="match status" value="1"/>
</dbReference>
<feature type="region of interest" description="Disordered" evidence="7">
    <location>
        <begin position="217"/>
        <end position="240"/>
    </location>
</feature>
<evidence type="ECO:0000256" key="3">
    <source>
        <dbReference type="ARBA" id="ARBA00023125"/>
    </source>
</evidence>